<name>A0AAV5K243_9ROSI</name>
<accession>A0AAV5K243</accession>
<dbReference type="EMBL" id="BPVZ01000048">
    <property type="protein sequence ID" value="GKV17677.1"/>
    <property type="molecule type" value="Genomic_DNA"/>
</dbReference>
<evidence type="ECO:0000313" key="3">
    <source>
        <dbReference type="Proteomes" id="UP001054252"/>
    </source>
</evidence>
<keyword evidence="3" id="KW-1185">Reference proteome</keyword>
<protein>
    <submittedName>
        <fullName evidence="2">Uncharacterized protein</fullName>
    </submittedName>
</protein>
<feature type="compositionally biased region" description="Basic residues" evidence="1">
    <location>
        <begin position="1"/>
        <end position="13"/>
    </location>
</feature>
<dbReference type="AlphaFoldDB" id="A0AAV5K243"/>
<evidence type="ECO:0000256" key="1">
    <source>
        <dbReference type="SAM" id="MobiDB-lite"/>
    </source>
</evidence>
<reference evidence="2 3" key="1">
    <citation type="journal article" date="2021" name="Commun. Biol.">
        <title>The genome of Shorea leprosula (Dipterocarpaceae) highlights the ecological relevance of drought in aseasonal tropical rainforests.</title>
        <authorList>
            <person name="Ng K.K.S."/>
            <person name="Kobayashi M.J."/>
            <person name="Fawcett J.A."/>
            <person name="Hatakeyama M."/>
            <person name="Paape T."/>
            <person name="Ng C.H."/>
            <person name="Ang C.C."/>
            <person name="Tnah L.H."/>
            <person name="Lee C.T."/>
            <person name="Nishiyama T."/>
            <person name="Sese J."/>
            <person name="O'Brien M.J."/>
            <person name="Copetti D."/>
            <person name="Mohd Noor M.I."/>
            <person name="Ong R.C."/>
            <person name="Putra M."/>
            <person name="Sireger I.Z."/>
            <person name="Indrioko S."/>
            <person name="Kosugi Y."/>
            <person name="Izuno A."/>
            <person name="Isagi Y."/>
            <person name="Lee S.L."/>
            <person name="Shimizu K.K."/>
        </authorList>
    </citation>
    <scope>NUCLEOTIDE SEQUENCE [LARGE SCALE GENOMIC DNA]</scope>
    <source>
        <strain evidence="2">214</strain>
    </source>
</reference>
<dbReference type="Proteomes" id="UP001054252">
    <property type="component" value="Unassembled WGS sequence"/>
</dbReference>
<proteinExistence type="predicted"/>
<gene>
    <name evidence="2" type="ORF">SLEP1_g28146</name>
</gene>
<evidence type="ECO:0000313" key="2">
    <source>
        <dbReference type="EMBL" id="GKV17677.1"/>
    </source>
</evidence>
<sequence>MTKGRGKNIKKRAGNQAGNRSSTEEEESSKQLEEEKEENMQTGTVNEAGNKRGPGRPWLPLLSAEVMEIKREEKRKKDRDYRANKKCKFVSLQKLQELVIKFCEKHEITEEFNAFFEMHEEKV</sequence>
<feature type="region of interest" description="Disordered" evidence="1">
    <location>
        <begin position="1"/>
        <end position="59"/>
    </location>
</feature>
<organism evidence="2 3">
    <name type="scientific">Rubroshorea leprosula</name>
    <dbReference type="NCBI Taxonomy" id="152421"/>
    <lineage>
        <taxon>Eukaryota</taxon>
        <taxon>Viridiplantae</taxon>
        <taxon>Streptophyta</taxon>
        <taxon>Embryophyta</taxon>
        <taxon>Tracheophyta</taxon>
        <taxon>Spermatophyta</taxon>
        <taxon>Magnoliopsida</taxon>
        <taxon>eudicotyledons</taxon>
        <taxon>Gunneridae</taxon>
        <taxon>Pentapetalae</taxon>
        <taxon>rosids</taxon>
        <taxon>malvids</taxon>
        <taxon>Malvales</taxon>
        <taxon>Dipterocarpaceae</taxon>
        <taxon>Rubroshorea</taxon>
    </lineage>
</organism>
<comment type="caution">
    <text evidence="2">The sequence shown here is derived from an EMBL/GenBank/DDBJ whole genome shotgun (WGS) entry which is preliminary data.</text>
</comment>